<dbReference type="AlphaFoldDB" id="A0A1G8DTS1"/>
<feature type="transmembrane region" description="Helical" evidence="9">
    <location>
        <begin position="346"/>
        <end position="367"/>
    </location>
</feature>
<evidence type="ECO:0000256" key="8">
    <source>
        <dbReference type="SAM" id="MobiDB-lite"/>
    </source>
</evidence>
<feature type="transmembrane region" description="Helical" evidence="9">
    <location>
        <begin position="176"/>
        <end position="194"/>
    </location>
</feature>
<evidence type="ECO:0000256" key="7">
    <source>
        <dbReference type="ARBA" id="ARBA00024033"/>
    </source>
</evidence>
<evidence type="ECO:0000256" key="5">
    <source>
        <dbReference type="ARBA" id="ARBA00022989"/>
    </source>
</evidence>
<evidence type="ECO:0000313" key="11">
    <source>
        <dbReference type="Proteomes" id="UP000183263"/>
    </source>
</evidence>
<comment type="similarity">
    <text evidence="7">Belongs to the glycosyltransferase 87 family.</text>
</comment>
<reference evidence="10 11" key="1">
    <citation type="submission" date="2016-10" db="EMBL/GenBank/DDBJ databases">
        <authorList>
            <person name="de Groot N.N."/>
        </authorList>
    </citation>
    <scope>NUCLEOTIDE SEQUENCE [LARGE SCALE GENOMIC DNA]</scope>
    <source>
        <strain evidence="10 11">DSM 44892</strain>
    </source>
</reference>
<keyword evidence="10" id="KW-0328">Glycosyltransferase</keyword>
<evidence type="ECO:0000256" key="9">
    <source>
        <dbReference type="SAM" id="Phobius"/>
    </source>
</evidence>
<dbReference type="GO" id="GO:0005886">
    <property type="term" value="C:plasma membrane"/>
    <property type="evidence" value="ECO:0007669"/>
    <property type="project" value="UniProtKB-SubCell"/>
</dbReference>
<organism evidence="10 11">
    <name type="scientific">Rhodococcus triatomae</name>
    <dbReference type="NCBI Taxonomy" id="300028"/>
    <lineage>
        <taxon>Bacteria</taxon>
        <taxon>Bacillati</taxon>
        <taxon>Actinomycetota</taxon>
        <taxon>Actinomycetes</taxon>
        <taxon>Mycobacteriales</taxon>
        <taxon>Nocardiaceae</taxon>
        <taxon>Rhodococcus</taxon>
    </lineage>
</organism>
<evidence type="ECO:0000313" key="10">
    <source>
        <dbReference type="EMBL" id="SDH61106.1"/>
    </source>
</evidence>
<proteinExistence type="inferred from homology"/>
<keyword evidence="3 10" id="KW-0808">Transferase</keyword>
<evidence type="ECO:0000256" key="3">
    <source>
        <dbReference type="ARBA" id="ARBA00022679"/>
    </source>
</evidence>
<keyword evidence="11" id="KW-1185">Reference proteome</keyword>
<feature type="transmembrane region" description="Helical" evidence="9">
    <location>
        <begin position="265"/>
        <end position="295"/>
    </location>
</feature>
<evidence type="ECO:0000256" key="1">
    <source>
        <dbReference type="ARBA" id="ARBA00004651"/>
    </source>
</evidence>
<dbReference type="Proteomes" id="UP000183263">
    <property type="component" value="Unassembled WGS sequence"/>
</dbReference>
<keyword evidence="5 9" id="KW-1133">Transmembrane helix</keyword>
<dbReference type="InterPro" id="IPR018584">
    <property type="entry name" value="GT87"/>
</dbReference>
<feature type="transmembrane region" description="Helical" evidence="9">
    <location>
        <begin position="237"/>
        <end position="259"/>
    </location>
</feature>
<comment type="subcellular location">
    <subcellularLocation>
        <location evidence="1">Cell membrane</location>
        <topology evidence="1">Multi-pass membrane protein</topology>
    </subcellularLocation>
</comment>
<feature type="region of interest" description="Disordered" evidence="8">
    <location>
        <begin position="389"/>
        <end position="424"/>
    </location>
</feature>
<accession>A0A1G8DTS1</accession>
<evidence type="ECO:0000256" key="6">
    <source>
        <dbReference type="ARBA" id="ARBA00023136"/>
    </source>
</evidence>
<keyword evidence="6 9" id="KW-0472">Membrane</keyword>
<keyword evidence="2" id="KW-1003">Cell membrane</keyword>
<dbReference type="Pfam" id="PF09594">
    <property type="entry name" value="GT87"/>
    <property type="match status" value="1"/>
</dbReference>
<dbReference type="RefSeq" id="WP_246442627.1">
    <property type="nucleotide sequence ID" value="NZ_CP048813.1"/>
</dbReference>
<dbReference type="GO" id="GO:0016758">
    <property type="term" value="F:hexosyltransferase activity"/>
    <property type="evidence" value="ECO:0007669"/>
    <property type="project" value="InterPro"/>
</dbReference>
<evidence type="ECO:0000256" key="2">
    <source>
        <dbReference type="ARBA" id="ARBA00022475"/>
    </source>
</evidence>
<protein>
    <submittedName>
        <fullName evidence="10">Alpha-1,2-mannosyltransferase</fullName>
    </submittedName>
</protein>
<feature type="transmembrane region" description="Helical" evidence="9">
    <location>
        <begin position="149"/>
        <end position="170"/>
    </location>
</feature>
<sequence>MVTVRPWTPDIGILRGGLDLFVYRDGAWMIQNGLPLYAGPVTLGLLYTYTPFSTLVFIPVEKIPGPWVAGSWLVFNLAVLLAAVVLCWRLLGYRTTPYLVLVSAAIALGSTFLEPVRTTLYYGQINLVLMALVLWDFSRPESSRYRGIAVGVAAGIKLTPVYFVTVFGALRQWRAVAVAVLTFAATVAISWAILPDDSRRYWTQTFFDSARIAPDAHPANQSMRGMVAHLSGGPGPVWLWLAVALPVFLASMAIVVASYRAGDRLLAVAFAGLTSAVVSPFSWSHHWVWFVPLLVHLVDRALRNPRWWAPIVAIFAATAAWPYRWSADSVVVGLFLFPPDWPVAPILQNIYLLVFAVIAVWIAVARWRAGSFRRTSRLPARASVGSLTGRTLGGRVRPGPAESGPLRDGGTPTEQEPGPSRPVG</sequence>
<gene>
    <name evidence="10" type="ORF">SAMN05444695_102406</name>
</gene>
<dbReference type="EMBL" id="FNDN01000002">
    <property type="protein sequence ID" value="SDH61106.1"/>
    <property type="molecule type" value="Genomic_DNA"/>
</dbReference>
<feature type="transmembrane region" description="Helical" evidence="9">
    <location>
        <begin position="98"/>
        <end position="113"/>
    </location>
</feature>
<name>A0A1G8DTS1_9NOCA</name>
<keyword evidence="4 9" id="KW-0812">Transmembrane</keyword>
<feature type="transmembrane region" description="Helical" evidence="9">
    <location>
        <begin position="70"/>
        <end position="91"/>
    </location>
</feature>
<feature type="transmembrane region" description="Helical" evidence="9">
    <location>
        <begin position="34"/>
        <end position="58"/>
    </location>
</feature>
<evidence type="ECO:0000256" key="4">
    <source>
        <dbReference type="ARBA" id="ARBA00022692"/>
    </source>
</evidence>